<protein>
    <submittedName>
        <fullName evidence="1">Uncharacterized protein</fullName>
    </submittedName>
</protein>
<comment type="caution">
    <text evidence="1">The sequence shown here is derived from an EMBL/GenBank/DDBJ whole genome shotgun (WGS) entry which is preliminary data.</text>
</comment>
<keyword evidence="2" id="KW-1185">Reference proteome</keyword>
<organism evidence="1 2">
    <name type="scientific">Hibiscus sabdariffa</name>
    <name type="common">roselle</name>
    <dbReference type="NCBI Taxonomy" id="183260"/>
    <lineage>
        <taxon>Eukaryota</taxon>
        <taxon>Viridiplantae</taxon>
        <taxon>Streptophyta</taxon>
        <taxon>Embryophyta</taxon>
        <taxon>Tracheophyta</taxon>
        <taxon>Spermatophyta</taxon>
        <taxon>Magnoliopsida</taxon>
        <taxon>eudicotyledons</taxon>
        <taxon>Gunneridae</taxon>
        <taxon>Pentapetalae</taxon>
        <taxon>rosids</taxon>
        <taxon>malvids</taxon>
        <taxon>Malvales</taxon>
        <taxon>Malvaceae</taxon>
        <taxon>Malvoideae</taxon>
        <taxon>Hibiscus</taxon>
    </lineage>
</organism>
<feature type="non-terminal residue" evidence="1">
    <location>
        <position position="55"/>
    </location>
</feature>
<dbReference type="EMBL" id="JBBPBN010000003">
    <property type="protein sequence ID" value="KAK9043954.1"/>
    <property type="molecule type" value="Genomic_DNA"/>
</dbReference>
<accession>A0ABR2U3A8</accession>
<gene>
    <name evidence="1" type="ORF">V6N11_072277</name>
</gene>
<dbReference type="Proteomes" id="UP001396334">
    <property type="component" value="Unassembled WGS sequence"/>
</dbReference>
<proteinExistence type="predicted"/>
<evidence type="ECO:0000313" key="1">
    <source>
        <dbReference type="EMBL" id="KAK9043954.1"/>
    </source>
</evidence>
<sequence length="55" mass="6224">MNGQTAYSSKGKDISCFEAIKEGTKNDFGDSMADSFHDMNVYISRKRKVVEEPEM</sequence>
<reference evidence="1 2" key="1">
    <citation type="journal article" date="2024" name="G3 (Bethesda)">
        <title>Genome assembly of Hibiscus sabdariffa L. provides insights into metabolisms of medicinal natural products.</title>
        <authorList>
            <person name="Kim T."/>
        </authorList>
    </citation>
    <scope>NUCLEOTIDE SEQUENCE [LARGE SCALE GENOMIC DNA]</scope>
    <source>
        <strain evidence="1">TK-2024</strain>
        <tissue evidence="1">Old leaves</tissue>
    </source>
</reference>
<name>A0ABR2U3A8_9ROSI</name>
<evidence type="ECO:0000313" key="2">
    <source>
        <dbReference type="Proteomes" id="UP001396334"/>
    </source>
</evidence>